<dbReference type="Proteomes" id="UP000189703">
    <property type="component" value="Unplaced"/>
</dbReference>
<name>A0A1U7Z4R8_NELNU</name>
<dbReference type="GeneID" id="104591147"/>
<dbReference type="PROSITE" id="PS00108">
    <property type="entry name" value="PROTEIN_KINASE_ST"/>
    <property type="match status" value="1"/>
</dbReference>
<evidence type="ECO:0000313" key="21">
    <source>
        <dbReference type="RefSeq" id="XP_010248236.1"/>
    </source>
</evidence>
<dbReference type="InterPro" id="IPR051343">
    <property type="entry name" value="G-type_lectin_kinases/EP1-like"/>
</dbReference>
<dbReference type="PANTHER" id="PTHR47976:SF27">
    <property type="entry name" value="RECEPTOR-LIKE SERINE_THREONINE-PROTEIN KINASE"/>
    <property type="match status" value="1"/>
</dbReference>
<evidence type="ECO:0000256" key="5">
    <source>
        <dbReference type="ARBA" id="ARBA00022679"/>
    </source>
</evidence>
<dbReference type="GO" id="GO:0004674">
    <property type="term" value="F:protein serine/threonine kinase activity"/>
    <property type="evidence" value="ECO:0007669"/>
    <property type="project" value="UniProtKB-KW"/>
</dbReference>
<dbReference type="AlphaFoldDB" id="A0A1U7Z4R8"/>
<dbReference type="InterPro" id="IPR000719">
    <property type="entry name" value="Prot_kinase_dom"/>
</dbReference>
<dbReference type="GO" id="GO:0005524">
    <property type="term" value="F:ATP binding"/>
    <property type="evidence" value="ECO:0007669"/>
    <property type="project" value="UniProtKB-UniRule"/>
</dbReference>
<keyword evidence="13" id="KW-1015">Disulfide bond</keyword>
<keyword evidence="11" id="KW-1133">Transmembrane helix</keyword>
<organism evidence="20 21">
    <name type="scientific">Nelumbo nucifera</name>
    <name type="common">Sacred lotus</name>
    <dbReference type="NCBI Taxonomy" id="4432"/>
    <lineage>
        <taxon>Eukaryota</taxon>
        <taxon>Viridiplantae</taxon>
        <taxon>Streptophyta</taxon>
        <taxon>Embryophyta</taxon>
        <taxon>Tracheophyta</taxon>
        <taxon>Spermatophyta</taxon>
        <taxon>Magnoliopsida</taxon>
        <taxon>Proteales</taxon>
        <taxon>Nelumbonaceae</taxon>
        <taxon>Nelumbo</taxon>
    </lineage>
</organism>
<dbReference type="PANTHER" id="PTHR47976">
    <property type="entry name" value="G-TYPE LECTIN S-RECEPTOR-LIKE SERINE/THREONINE-PROTEIN KINASE SD2-5"/>
    <property type="match status" value="1"/>
</dbReference>
<evidence type="ECO:0000256" key="16">
    <source>
        <dbReference type="ARBA" id="ARBA00047899"/>
    </source>
</evidence>
<keyword evidence="14" id="KW-0675">Receptor</keyword>
<evidence type="ECO:0000256" key="2">
    <source>
        <dbReference type="ARBA" id="ARBA00012513"/>
    </source>
</evidence>
<reference evidence="21" key="1">
    <citation type="submission" date="2025-08" db="UniProtKB">
        <authorList>
            <consortium name="RefSeq"/>
        </authorList>
    </citation>
    <scope>IDENTIFICATION</scope>
</reference>
<feature type="domain" description="Protein kinase" evidence="19">
    <location>
        <begin position="151"/>
        <end position="347"/>
    </location>
</feature>
<dbReference type="FunFam" id="1.10.510.10:FF:001023">
    <property type="entry name" value="Os07g0541700 protein"/>
    <property type="match status" value="1"/>
</dbReference>
<gene>
    <name evidence="21" type="primary">LOC104591147</name>
</gene>
<comment type="similarity">
    <text evidence="18">Belongs to the protein kinase superfamily.</text>
</comment>
<dbReference type="PROSITE" id="PS50011">
    <property type="entry name" value="PROTEIN_KINASE_DOM"/>
    <property type="match status" value="1"/>
</dbReference>
<evidence type="ECO:0000256" key="7">
    <source>
        <dbReference type="ARBA" id="ARBA00022729"/>
    </source>
</evidence>
<evidence type="ECO:0000259" key="19">
    <source>
        <dbReference type="PROSITE" id="PS50011"/>
    </source>
</evidence>
<evidence type="ECO:0000256" key="10">
    <source>
        <dbReference type="ARBA" id="ARBA00022840"/>
    </source>
</evidence>
<dbReference type="Pfam" id="PF00069">
    <property type="entry name" value="Pkinase"/>
    <property type="match status" value="1"/>
</dbReference>
<keyword evidence="7" id="KW-0732">Signal</keyword>
<keyword evidence="12" id="KW-0472">Membrane</keyword>
<keyword evidence="6" id="KW-0812">Transmembrane</keyword>
<evidence type="ECO:0000313" key="20">
    <source>
        <dbReference type="Proteomes" id="UP000189703"/>
    </source>
</evidence>
<dbReference type="eggNOG" id="ENOG502SJ0J">
    <property type="taxonomic scope" value="Eukaryota"/>
</dbReference>
<keyword evidence="8 18" id="KW-0547">Nucleotide-binding</keyword>
<dbReference type="Gene3D" id="1.10.510.10">
    <property type="entry name" value="Transferase(Phosphotransferase) domain 1"/>
    <property type="match status" value="1"/>
</dbReference>
<dbReference type="OMA" id="HEECQTH"/>
<evidence type="ECO:0000256" key="4">
    <source>
        <dbReference type="ARBA" id="ARBA00022536"/>
    </source>
</evidence>
<keyword evidence="9" id="KW-0418">Kinase</keyword>
<dbReference type="OrthoDB" id="5857966at2759"/>
<accession>A0A1U7Z4R8</accession>
<dbReference type="SUPFAM" id="SSF56112">
    <property type="entry name" value="Protein kinase-like (PK-like)"/>
    <property type="match status" value="1"/>
</dbReference>
<evidence type="ECO:0000256" key="8">
    <source>
        <dbReference type="ARBA" id="ARBA00022741"/>
    </source>
</evidence>
<evidence type="ECO:0000256" key="6">
    <source>
        <dbReference type="ARBA" id="ARBA00022692"/>
    </source>
</evidence>
<dbReference type="SMART" id="SM00220">
    <property type="entry name" value="S_TKc"/>
    <property type="match status" value="1"/>
</dbReference>
<evidence type="ECO:0000256" key="3">
    <source>
        <dbReference type="ARBA" id="ARBA00022527"/>
    </source>
</evidence>
<evidence type="ECO:0000256" key="11">
    <source>
        <dbReference type="ARBA" id="ARBA00022989"/>
    </source>
</evidence>
<dbReference type="InterPro" id="IPR008271">
    <property type="entry name" value="Ser/Thr_kinase_AS"/>
</dbReference>
<keyword evidence="5" id="KW-0808">Transferase</keyword>
<evidence type="ECO:0000256" key="12">
    <source>
        <dbReference type="ARBA" id="ARBA00023136"/>
    </source>
</evidence>
<dbReference type="RefSeq" id="XP_010248236.1">
    <property type="nucleotide sequence ID" value="XM_010249934.1"/>
</dbReference>
<evidence type="ECO:0000256" key="9">
    <source>
        <dbReference type="ARBA" id="ARBA00022777"/>
    </source>
</evidence>
<dbReference type="FunFam" id="3.30.200.20:FF:000059">
    <property type="entry name" value="S-receptor-like serine/threonine-protein kinase"/>
    <property type="match status" value="1"/>
</dbReference>
<evidence type="ECO:0000256" key="13">
    <source>
        <dbReference type="ARBA" id="ARBA00023157"/>
    </source>
</evidence>
<evidence type="ECO:0000256" key="15">
    <source>
        <dbReference type="ARBA" id="ARBA00023180"/>
    </source>
</evidence>
<keyword evidence="10 18" id="KW-0067">ATP-binding</keyword>
<comment type="catalytic activity">
    <reaction evidence="17">
        <text>L-seryl-[protein] + ATP = O-phospho-L-seryl-[protein] + ADP + H(+)</text>
        <dbReference type="Rhea" id="RHEA:17989"/>
        <dbReference type="Rhea" id="RHEA-COMP:9863"/>
        <dbReference type="Rhea" id="RHEA-COMP:11604"/>
        <dbReference type="ChEBI" id="CHEBI:15378"/>
        <dbReference type="ChEBI" id="CHEBI:29999"/>
        <dbReference type="ChEBI" id="CHEBI:30616"/>
        <dbReference type="ChEBI" id="CHEBI:83421"/>
        <dbReference type="ChEBI" id="CHEBI:456216"/>
        <dbReference type="EC" id="2.7.11.1"/>
    </reaction>
</comment>
<dbReference type="InterPro" id="IPR017441">
    <property type="entry name" value="Protein_kinase_ATP_BS"/>
</dbReference>
<keyword evidence="20" id="KW-1185">Reference proteome</keyword>
<comment type="catalytic activity">
    <reaction evidence="16">
        <text>L-threonyl-[protein] + ATP = O-phospho-L-threonyl-[protein] + ADP + H(+)</text>
        <dbReference type="Rhea" id="RHEA:46608"/>
        <dbReference type="Rhea" id="RHEA-COMP:11060"/>
        <dbReference type="Rhea" id="RHEA-COMP:11605"/>
        <dbReference type="ChEBI" id="CHEBI:15378"/>
        <dbReference type="ChEBI" id="CHEBI:30013"/>
        <dbReference type="ChEBI" id="CHEBI:30616"/>
        <dbReference type="ChEBI" id="CHEBI:61977"/>
        <dbReference type="ChEBI" id="CHEBI:456216"/>
        <dbReference type="EC" id="2.7.11.1"/>
    </reaction>
</comment>
<dbReference type="Gene3D" id="3.30.200.20">
    <property type="entry name" value="Phosphorylase Kinase, domain 1"/>
    <property type="match status" value="1"/>
</dbReference>
<evidence type="ECO:0000256" key="17">
    <source>
        <dbReference type="ARBA" id="ARBA00048679"/>
    </source>
</evidence>
<dbReference type="KEGG" id="nnu:104591147"/>
<dbReference type="PROSITE" id="PS00107">
    <property type="entry name" value="PROTEIN_KINASE_ATP"/>
    <property type="match status" value="1"/>
</dbReference>
<proteinExistence type="inferred from homology"/>
<dbReference type="InterPro" id="IPR011009">
    <property type="entry name" value="Kinase-like_dom_sf"/>
</dbReference>
<keyword evidence="3 18" id="KW-0723">Serine/threonine-protein kinase</keyword>
<dbReference type="GO" id="GO:0016020">
    <property type="term" value="C:membrane"/>
    <property type="evidence" value="ECO:0007669"/>
    <property type="project" value="UniProtKB-SubCell"/>
</dbReference>
<keyword evidence="4" id="KW-0245">EGF-like domain</keyword>
<sequence>MGSDEYALSWLSSEGDCERGCLDDCNCVVALYKDQYCRELKLPLRYGKRTASQSIRAFIKSRIGSSSRDTHSKTIVVNKIITNRLGKEFLIVGLVLMALSLITFVSCGFLIYRNRIWSYQVISKNANLQSDFVEEINLKSFTYNELAQATNNFKEELGRGAFGRVYKGSLPRGRREIAVKKLERVAEEGETEFQTEMKVIGRTHHRNLVQLLGFCSEDLLFKAQMLPEWKERVRISIEIARGILYLHEECQTHIIHCDLKPHNILMDDVWTAKISDFGLAKLLMPDQTRTFTTPRGTRGYQAPESHKNEPVTVKADVYSFGTLLLEIICCRRKLELSVAEEEIILLE</sequence>
<evidence type="ECO:0000256" key="14">
    <source>
        <dbReference type="ARBA" id="ARBA00023170"/>
    </source>
</evidence>
<comment type="subcellular location">
    <subcellularLocation>
        <location evidence="1">Membrane</location>
        <topology evidence="1">Single-pass type I membrane protein</topology>
    </subcellularLocation>
</comment>
<keyword evidence="15" id="KW-0325">Glycoprotein</keyword>
<evidence type="ECO:0000256" key="1">
    <source>
        <dbReference type="ARBA" id="ARBA00004479"/>
    </source>
</evidence>
<evidence type="ECO:0000256" key="18">
    <source>
        <dbReference type="RuleBase" id="RU000304"/>
    </source>
</evidence>
<protein>
    <recommendedName>
        <fullName evidence="2">non-specific serine/threonine protein kinase</fullName>
        <ecNumber evidence="2">2.7.11.1</ecNumber>
    </recommendedName>
</protein>
<dbReference type="EC" id="2.7.11.1" evidence="2"/>